<evidence type="ECO:0000256" key="9">
    <source>
        <dbReference type="ARBA" id="ARBA00022989"/>
    </source>
</evidence>
<keyword evidence="10" id="KW-0472">Membrane</keyword>
<evidence type="ECO:0000256" key="6">
    <source>
        <dbReference type="ARBA" id="ARBA00022786"/>
    </source>
</evidence>
<dbReference type="PROSITE" id="PS50127">
    <property type="entry name" value="UBC_2"/>
    <property type="match status" value="1"/>
</dbReference>
<feature type="non-terminal residue" evidence="14">
    <location>
        <position position="156"/>
    </location>
</feature>
<evidence type="ECO:0000256" key="8">
    <source>
        <dbReference type="ARBA" id="ARBA00022840"/>
    </source>
</evidence>
<keyword evidence="15" id="KW-1185">Reference proteome</keyword>
<dbReference type="FunFam" id="3.10.110.10:FF:000023">
    <property type="entry name" value="Ubiquitin-conjugating enzyme E2 J2"/>
    <property type="match status" value="1"/>
</dbReference>
<proteinExistence type="predicted"/>
<evidence type="ECO:0000256" key="12">
    <source>
        <dbReference type="ARBA" id="ARBA00042181"/>
    </source>
</evidence>
<dbReference type="PANTHER" id="PTHR24067">
    <property type="entry name" value="UBIQUITIN-CONJUGATING ENZYME E2"/>
    <property type="match status" value="1"/>
</dbReference>
<keyword evidence="5" id="KW-0547">Nucleotide-binding</keyword>
<feature type="domain" description="UBC core" evidence="13">
    <location>
        <begin position="5"/>
        <end position="155"/>
    </location>
</feature>
<dbReference type="EMBL" id="KZ989270">
    <property type="protein sequence ID" value="RKP27099.1"/>
    <property type="molecule type" value="Genomic_DNA"/>
</dbReference>
<evidence type="ECO:0000259" key="13">
    <source>
        <dbReference type="PROSITE" id="PS50127"/>
    </source>
</evidence>
<sequence>MATAAALRRLTKEYMSIRASPPDYLIAKPLEQDILEWHYVLTGPPDTPYFGGEYHGKLVFPPEYPFRPPSIYMITPNGRFQTGTRLCLSMSDFHPGHWNPSWSVATILNGLLSFMVGDESTTGSVHTSDADKRLLSAKSHAYNRANPVFCEVFPEL</sequence>
<name>A0A4V1J227_9FUNG</name>
<dbReference type="GO" id="GO:0005524">
    <property type="term" value="F:ATP binding"/>
    <property type="evidence" value="ECO:0007669"/>
    <property type="project" value="UniProtKB-KW"/>
</dbReference>
<dbReference type="Proteomes" id="UP000278143">
    <property type="component" value="Unassembled WGS sequence"/>
</dbReference>
<evidence type="ECO:0000256" key="7">
    <source>
        <dbReference type="ARBA" id="ARBA00022824"/>
    </source>
</evidence>
<keyword evidence="7" id="KW-0256">Endoplasmic reticulum</keyword>
<evidence type="ECO:0000256" key="11">
    <source>
        <dbReference type="ARBA" id="ARBA00039885"/>
    </source>
</evidence>
<organism evidence="14 15">
    <name type="scientific">Syncephalis pseudoplumigaleata</name>
    <dbReference type="NCBI Taxonomy" id="1712513"/>
    <lineage>
        <taxon>Eukaryota</taxon>
        <taxon>Fungi</taxon>
        <taxon>Fungi incertae sedis</taxon>
        <taxon>Zoopagomycota</taxon>
        <taxon>Zoopagomycotina</taxon>
        <taxon>Zoopagomycetes</taxon>
        <taxon>Zoopagales</taxon>
        <taxon>Piptocephalidaceae</taxon>
        <taxon>Syncephalis</taxon>
    </lineage>
</organism>
<dbReference type="OrthoDB" id="1158011at2759"/>
<keyword evidence="4" id="KW-0812">Transmembrane</keyword>
<evidence type="ECO:0000256" key="5">
    <source>
        <dbReference type="ARBA" id="ARBA00022741"/>
    </source>
</evidence>
<dbReference type="AlphaFoldDB" id="A0A4V1J227"/>
<keyword evidence="8" id="KW-0067">ATP-binding</keyword>
<protein>
    <recommendedName>
        <fullName evidence="11">Ubiquitin-conjugating enzyme E2 6</fullName>
        <ecNumber evidence="2">2.3.2.23</ecNumber>
    </recommendedName>
    <alternativeName>
        <fullName evidence="12">E2 ubiquitin-conjugating enzyme 6</fullName>
    </alternativeName>
</protein>
<comment type="subcellular location">
    <subcellularLocation>
        <location evidence="1">Endoplasmic reticulum membrane</location>
    </subcellularLocation>
</comment>
<dbReference type="InterPro" id="IPR050113">
    <property type="entry name" value="Ub_conjugating_enzyme"/>
</dbReference>
<evidence type="ECO:0000313" key="14">
    <source>
        <dbReference type="EMBL" id="RKP27099.1"/>
    </source>
</evidence>
<dbReference type="InterPro" id="IPR000608">
    <property type="entry name" value="UBC"/>
</dbReference>
<dbReference type="SMART" id="SM00212">
    <property type="entry name" value="UBCc"/>
    <property type="match status" value="1"/>
</dbReference>
<keyword evidence="3" id="KW-0808">Transferase</keyword>
<evidence type="ECO:0000256" key="1">
    <source>
        <dbReference type="ARBA" id="ARBA00004586"/>
    </source>
</evidence>
<dbReference type="EC" id="2.3.2.23" evidence="2"/>
<keyword evidence="6" id="KW-0833">Ubl conjugation pathway</keyword>
<evidence type="ECO:0000313" key="15">
    <source>
        <dbReference type="Proteomes" id="UP000278143"/>
    </source>
</evidence>
<accession>A0A4V1J227</accession>
<dbReference type="GO" id="GO:0005789">
    <property type="term" value="C:endoplasmic reticulum membrane"/>
    <property type="evidence" value="ECO:0007669"/>
    <property type="project" value="UniProtKB-SubCell"/>
</dbReference>
<dbReference type="Pfam" id="PF00179">
    <property type="entry name" value="UQ_con"/>
    <property type="match status" value="1"/>
</dbReference>
<reference evidence="15" key="1">
    <citation type="journal article" date="2018" name="Nat. Microbiol.">
        <title>Leveraging single-cell genomics to expand the fungal tree of life.</title>
        <authorList>
            <person name="Ahrendt S.R."/>
            <person name="Quandt C.A."/>
            <person name="Ciobanu D."/>
            <person name="Clum A."/>
            <person name="Salamov A."/>
            <person name="Andreopoulos B."/>
            <person name="Cheng J.F."/>
            <person name="Woyke T."/>
            <person name="Pelin A."/>
            <person name="Henrissat B."/>
            <person name="Reynolds N.K."/>
            <person name="Benny G.L."/>
            <person name="Smith M.E."/>
            <person name="James T.Y."/>
            <person name="Grigoriev I.V."/>
        </authorList>
    </citation>
    <scope>NUCLEOTIDE SEQUENCE [LARGE SCALE GENOMIC DNA]</scope>
    <source>
        <strain evidence="15">Benny S71-1</strain>
    </source>
</reference>
<evidence type="ECO:0000256" key="4">
    <source>
        <dbReference type="ARBA" id="ARBA00022692"/>
    </source>
</evidence>
<dbReference type="GO" id="GO:0061631">
    <property type="term" value="F:ubiquitin conjugating enzyme activity"/>
    <property type="evidence" value="ECO:0007669"/>
    <property type="project" value="UniProtKB-EC"/>
</dbReference>
<gene>
    <name evidence="14" type="ORF">SYNPS1DRAFT_5099</name>
</gene>
<evidence type="ECO:0000256" key="2">
    <source>
        <dbReference type="ARBA" id="ARBA00012486"/>
    </source>
</evidence>
<evidence type="ECO:0000256" key="3">
    <source>
        <dbReference type="ARBA" id="ARBA00022679"/>
    </source>
</evidence>
<dbReference type="CDD" id="cd23799">
    <property type="entry name" value="UBCc_UBE2J"/>
    <property type="match status" value="1"/>
</dbReference>
<keyword evidence="9" id="KW-1133">Transmembrane helix</keyword>
<dbReference type="SUPFAM" id="SSF54495">
    <property type="entry name" value="UBC-like"/>
    <property type="match status" value="1"/>
</dbReference>
<dbReference type="Gene3D" id="3.10.110.10">
    <property type="entry name" value="Ubiquitin Conjugating Enzyme"/>
    <property type="match status" value="1"/>
</dbReference>
<evidence type="ECO:0000256" key="10">
    <source>
        <dbReference type="ARBA" id="ARBA00023136"/>
    </source>
</evidence>
<dbReference type="InterPro" id="IPR016135">
    <property type="entry name" value="UBQ-conjugating_enzyme/RWD"/>
</dbReference>